<dbReference type="PANTHER" id="PTHR33993:SF14">
    <property type="entry name" value="GB|AAF24581.1"/>
    <property type="match status" value="1"/>
</dbReference>
<evidence type="ECO:0000259" key="1">
    <source>
        <dbReference type="PROSITE" id="PS51819"/>
    </source>
</evidence>
<dbReference type="CDD" id="cd07247">
    <property type="entry name" value="SgaA_N_like"/>
    <property type="match status" value="1"/>
</dbReference>
<sequence>MLIEPVEHGNLGLSAMFVDPEGADFCVVDTYDFPGARVVEESSSPVWIELAVHDLAAERGFYGEVFGWRPVDRDYGALPYTEFKVGDESVAGMVAMDELRAAAEPSHWMPYVEVADCDAAAARASELGARIQVGPTTVEPGRYAVLADPTGARLGIITPDPVVRRSFRTAP</sequence>
<dbReference type="InterPro" id="IPR004360">
    <property type="entry name" value="Glyas_Fos-R_dOase_dom"/>
</dbReference>
<dbReference type="InterPro" id="IPR029068">
    <property type="entry name" value="Glyas_Bleomycin-R_OHBP_Dase"/>
</dbReference>
<name>A0ABS3RA34_9ACTN</name>
<feature type="domain" description="VOC" evidence="1">
    <location>
        <begin position="44"/>
        <end position="159"/>
    </location>
</feature>
<keyword evidence="3" id="KW-1185">Reference proteome</keyword>
<reference evidence="2 3" key="1">
    <citation type="submission" date="2021-03" db="EMBL/GenBank/DDBJ databases">
        <authorList>
            <person name="Kanchanasin P."/>
            <person name="Saeng-In P."/>
            <person name="Phongsopitanun W."/>
            <person name="Yuki M."/>
            <person name="Kudo T."/>
            <person name="Ohkuma M."/>
            <person name="Tanasupawat S."/>
        </authorList>
    </citation>
    <scope>NUCLEOTIDE SEQUENCE [LARGE SCALE GENOMIC DNA]</scope>
    <source>
        <strain evidence="2 3">L46</strain>
    </source>
</reference>
<organism evidence="2 3">
    <name type="scientific">Actinomadura nitritigenes</name>
    <dbReference type="NCBI Taxonomy" id="134602"/>
    <lineage>
        <taxon>Bacteria</taxon>
        <taxon>Bacillati</taxon>
        <taxon>Actinomycetota</taxon>
        <taxon>Actinomycetes</taxon>
        <taxon>Streptosporangiales</taxon>
        <taxon>Thermomonosporaceae</taxon>
        <taxon>Actinomadura</taxon>
    </lineage>
</organism>
<protein>
    <submittedName>
        <fullName evidence="2">VOC family protein</fullName>
    </submittedName>
</protein>
<dbReference type="RefSeq" id="WP_208271425.1">
    <property type="nucleotide sequence ID" value="NZ_BAAAGM010000077.1"/>
</dbReference>
<proteinExistence type="predicted"/>
<dbReference type="Gene3D" id="3.10.180.10">
    <property type="entry name" value="2,3-Dihydroxybiphenyl 1,2-Dioxygenase, domain 1"/>
    <property type="match status" value="1"/>
</dbReference>
<gene>
    <name evidence="2" type="ORF">J4557_36815</name>
</gene>
<dbReference type="Pfam" id="PF00903">
    <property type="entry name" value="Glyoxalase"/>
    <property type="match status" value="1"/>
</dbReference>
<evidence type="ECO:0000313" key="3">
    <source>
        <dbReference type="Proteomes" id="UP000666915"/>
    </source>
</evidence>
<accession>A0ABS3RA34</accession>
<dbReference type="InterPro" id="IPR037523">
    <property type="entry name" value="VOC_core"/>
</dbReference>
<dbReference type="PROSITE" id="PS51819">
    <property type="entry name" value="VOC"/>
    <property type="match status" value="1"/>
</dbReference>
<dbReference type="SUPFAM" id="SSF54593">
    <property type="entry name" value="Glyoxalase/Bleomycin resistance protein/Dihydroxybiphenyl dioxygenase"/>
    <property type="match status" value="1"/>
</dbReference>
<evidence type="ECO:0000313" key="2">
    <source>
        <dbReference type="EMBL" id="MBO2443104.1"/>
    </source>
</evidence>
<dbReference type="InterPro" id="IPR052164">
    <property type="entry name" value="Anthracycline_SecMetBiosynth"/>
</dbReference>
<dbReference type="PANTHER" id="PTHR33993">
    <property type="entry name" value="GLYOXALASE-RELATED"/>
    <property type="match status" value="1"/>
</dbReference>
<comment type="caution">
    <text evidence="2">The sequence shown here is derived from an EMBL/GenBank/DDBJ whole genome shotgun (WGS) entry which is preliminary data.</text>
</comment>
<dbReference type="Proteomes" id="UP000666915">
    <property type="component" value="Unassembled WGS sequence"/>
</dbReference>
<dbReference type="EMBL" id="JAGEOK010000030">
    <property type="protein sequence ID" value="MBO2443104.1"/>
    <property type="molecule type" value="Genomic_DNA"/>
</dbReference>